<keyword evidence="4" id="KW-0808">Transferase</keyword>
<dbReference type="InterPro" id="IPR015424">
    <property type="entry name" value="PyrdxlP-dep_Trfase"/>
</dbReference>
<dbReference type="InterPro" id="IPR015422">
    <property type="entry name" value="PyrdxlP-dep_Trfase_small"/>
</dbReference>
<dbReference type="CDD" id="cd00610">
    <property type="entry name" value="OAT_like"/>
    <property type="match status" value="1"/>
</dbReference>
<dbReference type="PANTHER" id="PTHR43094:SF1">
    <property type="entry name" value="AMINOTRANSFERASE CLASS-III"/>
    <property type="match status" value="1"/>
</dbReference>
<dbReference type="Pfam" id="PF00202">
    <property type="entry name" value="Aminotran_3"/>
    <property type="match status" value="1"/>
</dbReference>
<evidence type="ECO:0000256" key="3">
    <source>
        <dbReference type="RuleBase" id="RU003560"/>
    </source>
</evidence>
<gene>
    <name evidence="4" type="ORF">ACFQ1E_09220</name>
</gene>
<dbReference type="InterPro" id="IPR015421">
    <property type="entry name" value="PyrdxlP-dep_Trfase_major"/>
</dbReference>
<evidence type="ECO:0000313" key="5">
    <source>
        <dbReference type="Proteomes" id="UP001596977"/>
    </source>
</evidence>
<accession>A0ABW3H7W4</accession>
<organism evidence="4 5">
    <name type="scientific">Sphingomonas canadensis</name>
    <dbReference type="NCBI Taxonomy" id="1219257"/>
    <lineage>
        <taxon>Bacteria</taxon>
        <taxon>Pseudomonadati</taxon>
        <taxon>Pseudomonadota</taxon>
        <taxon>Alphaproteobacteria</taxon>
        <taxon>Sphingomonadales</taxon>
        <taxon>Sphingomonadaceae</taxon>
        <taxon>Sphingomonas</taxon>
    </lineage>
</organism>
<comment type="similarity">
    <text evidence="1 3">Belongs to the class-III pyridoxal-phosphate-dependent aminotransferase family.</text>
</comment>
<keyword evidence="5" id="KW-1185">Reference proteome</keyword>
<proteinExistence type="inferred from homology"/>
<name>A0ABW3H7W4_9SPHN</name>
<dbReference type="PANTHER" id="PTHR43094">
    <property type="entry name" value="AMINOTRANSFERASE"/>
    <property type="match status" value="1"/>
</dbReference>
<dbReference type="SUPFAM" id="SSF53383">
    <property type="entry name" value="PLP-dependent transferases"/>
    <property type="match status" value="1"/>
</dbReference>
<dbReference type="NCBIfam" id="NF005685">
    <property type="entry name" value="PRK07483.1"/>
    <property type="match status" value="1"/>
</dbReference>
<dbReference type="RefSeq" id="WP_264943883.1">
    <property type="nucleotide sequence ID" value="NZ_JAPDRA010000003.1"/>
</dbReference>
<evidence type="ECO:0000256" key="2">
    <source>
        <dbReference type="ARBA" id="ARBA00022898"/>
    </source>
</evidence>
<dbReference type="InterPro" id="IPR005814">
    <property type="entry name" value="Aminotrans_3"/>
</dbReference>
<keyword evidence="2 3" id="KW-0663">Pyridoxal phosphate</keyword>
<evidence type="ECO:0000256" key="1">
    <source>
        <dbReference type="ARBA" id="ARBA00008954"/>
    </source>
</evidence>
<dbReference type="Gene3D" id="3.90.1150.10">
    <property type="entry name" value="Aspartate Aminotransferase, domain 1"/>
    <property type="match status" value="1"/>
</dbReference>
<reference evidence="5" key="1">
    <citation type="journal article" date="2019" name="Int. J. Syst. Evol. Microbiol.">
        <title>The Global Catalogue of Microorganisms (GCM) 10K type strain sequencing project: providing services to taxonomists for standard genome sequencing and annotation.</title>
        <authorList>
            <consortium name="The Broad Institute Genomics Platform"/>
            <consortium name="The Broad Institute Genome Sequencing Center for Infectious Disease"/>
            <person name="Wu L."/>
            <person name="Ma J."/>
        </authorList>
    </citation>
    <scope>NUCLEOTIDE SEQUENCE [LARGE SCALE GENOMIC DNA]</scope>
    <source>
        <strain evidence="5">CCUG 62982</strain>
    </source>
</reference>
<dbReference type="EMBL" id="JBHTJG010000003">
    <property type="protein sequence ID" value="MFD0946515.1"/>
    <property type="molecule type" value="Genomic_DNA"/>
</dbReference>
<protein>
    <submittedName>
        <fullName evidence="4">Aspartate aminotransferase family protein</fullName>
    </submittedName>
</protein>
<evidence type="ECO:0000313" key="4">
    <source>
        <dbReference type="EMBL" id="MFD0946515.1"/>
    </source>
</evidence>
<sequence length="452" mass="46825">MTSHVLHRRLSGPPIPRAVSASGLIITDSDGREVIDASGGAAVSCLGHGHPRVVDAICRQAGKLAYAHNSFFTSEPAEELADLLVGHAPGNLATACFVAGGSEAMETALKLVRQYHLETGQPDRVHFIARRQSYHGNSLGALALSGNVARRAAYAPMLPRNFSHVSPADPVHGRLAGEDDAAMVARLAAELEAEFERVGPGRVAAFCAETVVGATAGALAAPAGYFAAIRRVCDRHGALLVLDEVMCGMGRTGTTHAWEQEAVTPDVQIVAKGLGGGYQPIGAVLAGARVAQAIANGSGSLMHGFTYMGHPLACAAALAVQRVIAEDRLLDNVGAMGSLLMRTLSDRFGGHPRVADIRGRGLLVAVELGIDGPGGVPFAPAAKVADRIKARAMELGLACYPGAGTIDGVNGDHVLLAPPYIAQADDIARIVERLGEAVDSVCREVVQLPAPC</sequence>
<dbReference type="Gene3D" id="3.40.640.10">
    <property type="entry name" value="Type I PLP-dependent aspartate aminotransferase-like (Major domain)"/>
    <property type="match status" value="1"/>
</dbReference>
<dbReference type="Proteomes" id="UP001596977">
    <property type="component" value="Unassembled WGS sequence"/>
</dbReference>
<dbReference type="GO" id="GO:0008483">
    <property type="term" value="F:transaminase activity"/>
    <property type="evidence" value="ECO:0007669"/>
    <property type="project" value="UniProtKB-KW"/>
</dbReference>
<keyword evidence="4" id="KW-0032">Aminotransferase</keyword>
<comment type="caution">
    <text evidence="4">The sequence shown here is derived from an EMBL/GenBank/DDBJ whole genome shotgun (WGS) entry which is preliminary data.</text>
</comment>